<dbReference type="OrthoDB" id="4420358at2"/>
<dbReference type="EMBL" id="CP010827">
    <property type="protein sequence ID" value="AJI79862.1"/>
    <property type="molecule type" value="Genomic_DNA"/>
</dbReference>
<name>A0A0B6ETL9_9CORY</name>
<organism evidence="2 4">
    <name type="scientific">Corynebacterium singulare</name>
    <dbReference type="NCBI Taxonomy" id="161899"/>
    <lineage>
        <taxon>Bacteria</taxon>
        <taxon>Bacillati</taxon>
        <taxon>Actinomycetota</taxon>
        <taxon>Actinomycetes</taxon>
        <taxon>Mycobacteriales</taxon>
        <taxon>Corynebacteriaceae</taxon>
        <taxon>Corynebacterium</taxon>
    </lineage>
</organism>
<feature type="transmembrane region" description="Helical" evidence="1">
    <location>
        <begin position="96"/>
        <end position="123"/>
    </location>
</feature>
<dbReference type="STRING" id="161899.CSING_11835"/>
<evidence type="ECO:0000313" key="4">
    <source>
        <dbReference type="Proteomes" id="UP000031890"/>
    </source>
</evidence>
<gene>
    <name evidence="2" type="ORF">CSING_11835</name>
    <name evidence="3" type="ORF">MHK08_10055</name>
</gene>
<dbReference type="AlphaFoldDB" id="A0A0B6ETL9"/>
<dbReference type="Proteomes" id="UP000031890">
    <property type="component" value="Chromosome"/>
</dbReference>
<evidence type="ECO:0000313" key="5">
    <source>
        <dbReference type="Proteomes" id="UP001521911"/>
    </source>
</evidence>
<dbReference type="EMBL" id="JAKRDF010000013">
    <property type="protein sequence ID" value="MCG7276809.1"/>
    <property type="molecule type" value="Genomic_DNA"/>
</dbReference>
<reference evidence="3 5" key="2">
    <citation type="submission" date="2022-02" db="EMBL/GenBank/DDBJ databases">
        <title>Uncovering new skin microbiome diversity through culturing and metagenomics.</title>
        <authorList>
            <person name="Conlan S."/>
            <person name="Deming C."/>
            <person name="Nisc Comparative Sequencing Program N."/>
            <person name="Segre J.A."/>
        </authorList>
    </citation>
    <scope>NUCLEOTIDE SEQUENCE [LARGE SCALE GENOMIC DNA]</scope>
    <source>
        <strain evidence="3 5">ACRQV</strain>
    </source>
</reference>
<feature type="transmembrane region" description="Helical" evidence="1">
    <location>
        <begin position="18"/>
        <end position="36"/>
    </location>
</feature>
<feature type="transmembrane region" description="Helical" evidence="1">
    <location>
        <begin position="177"/>
        <end position="197"/>
    </location>
</feature>
<dbReference type="HOGENOM" id="CLU_051674_2_0_11"/>
<keyword evidence="1" id="KW-0472">Membrane</keyword>
<protein>
    <submittedName>
        <fullName evidence="3">ABC transporter permease</fullName>
    </submittedName>
    <submittedName>
        <fullName evidence="2">ABC-2 family transporter protein</fullName>
    </submittedName>
</protein>
<keyword evidence="1" id="KW-1133">Transmembrane helix</keyword>
<dbReference type="KEGG" id="csx:CSING_11835"/>
<keyword evidence="1" id="KW-0812">Transmembrane</keyword>
<feature type="transmembrane region" description="Helical" evidence="1">
    <location>
        <begin position="56"/>
        <end position="76"/>
    </location>
</feature>
<sequence>MFLNMLNAEWTKLRTTKSFFWTTGLILVIATGWTLINSLNAGEPVLGISPLQPNSLVAVLLLLGVPILMIQGAMVVTTEYRHKTQSVTYMANPNRWLVAVAKLVLYGFIAALIMFFSEVYIFVLADMTTNPAAAEAFHPFSEDSAQRLLWTAPLAAFGAVMFVQGLGLLLRQTAGTVAIALILYMGLENVVRILPVVGDDIIHFMPFTAFTNWTMDMVEDSAPWDSVGMGGVVFFAWAIILWGIGVLVLEKRDA</sequence>
<proteinExistence type="predicted"/>
<dbReference type="RefSeq" id="WP_042532442.1">
    <property type="nucleotide sequence ID" value="NZ_CP010827.1"/>
</dbReference>
<keyword evidence="5" id="KW-1185">Reference proteome</keyword>
<feature type="transmembrane region" description="Helical" evidence="1">
    <location>
        <begin position="227"/>
        <end position="249"/>
    </location>
</feature>
<feature type="transmembrane region" description="Helical" evidence="1">
    <location>
        <begin position="148"/>
        <end position="170"/>
    </location>
</feature>
<reference evidence="2 4" key="1">
    <citation type="journal article" date="2015" name="Genome Announc.">
        <title>Complete Genome Sequence and Annotation of Corynebacterium singulare DSM 44357, Isolated from a Human Semen Specimen.</title>
        <authorList>
            <person name="Merten M."/>
            <person name="Brinkrolf K."/>
            <person name="Albersmeier A."/>
            <person name="Kutter Y."/>
            <person name="Ruckert C."/>
            <person name="Tauch A."/>
        </authorList>
    </citation>
    <scope>NUCLEOTIDE SEQUENCE [LARGE SCALE GENOMIC DNA]</scope>
    <source>
        <strain evidence="2">IBS B52218</strain>
    </source>
</reference>
<evidence type="ECO:0000313" key="3">
    <source>
        <dbReference type="EMBL" id="MCG7276809.1"/>
    </source>
</evidence>
<dbReference type="Proteomes" id="UP001521911">
    <property type="component" value="Unassembled WGS sequence"/>
</dbReference>
<evidence type="ECO:0000256" key="1">
    <source>
        <dbReference type="SAM" id="Phobius"/>
    </source>
</evidence>
<evidence type="ECO:0000313" key="2">
    <source>
        <dbReference type="EMBL" id="AJI79862.1"/>
    </source>
</evidence>
<accession>A0A0B6ETL9</accession>